<keyword evidence="1" id="KW-0472">Membrane</keyword>
<accession>A0A830EWA4</accession>
<feature type="transmembrane region" description="Helical" evidence="1">
    <location>
        <begin position="68"/>
        <end position="87"/>
    </location>
</feature>
<reference evidence="2" key="2">
    <citation type="submission" date="2020-09" db="EMBL/GenBank/DDBJ databases">
        <authorList>
            <person name="Sun Q."/>
            <person name="Ohkuma M."/>
        </authorList>
    </citation>
    <scope>NUCLEOTIDE SEQUENCE</scope>
    <source>
        <strain evidence="2">JCM 14359</strain>
    </source>
</reference>
<dbReference type="Proteomes" id="UP000653099">
    <property type="component" value="Unassembled WGS sequence"/>
</dbReference>
<keyword evidence="1" id="KW-1133">Transmembrane helix</keyword>
<evidence type="ECO:0000256" key="1">
    <source>
        <dbReference type="SAM" id="Phobius"/>
    </source>
</evidence>
<dbReference type="EMBL" id="BMOC01000028">
    <property type="protein sequence ID" value="GGJ16719.1"/>
    <property type="molecule type" value="Genomic_DNA"/>
</dbReference>
<dbReference type="AlphaFoldDB" id="A0A830EWA4"/>
<reference evidence="2" key="1">
    <citation type="journal article" date="2014" name="Int. J. Syst. Evol. Microbiol.">
        <title>Complete genome sequence of Corynebacterium casei LMG S-19264T (=DSM 44701T), isolated from a smear-ripened cheese.</title>
        <authorList>
            <consortium name="US DOE Joint Genome Institute (JGI-PGF)"/>
            <person name="Walter F."/>
            <person name="Albersmeier A."/>
            <person name="Kalinowski J."/>
            <person name="Ruckert C."/>
        </authorList>
    </citation>
    <scope>NUCLEOTIDE SEQUENCE</scope>
    <source>
        <strain evidence="2">JCM 14359</strain>
    </source>
</reference>
<comment type="caution">
    <text evidence="2">The sequence shown here is derived from an EMBL/GenBank/DDBJ whole genome shotgun (WGS) entry which is preliminary data.</text>
</comment>
<gene>
    <name evidence="2" type="ORF">GCM10008995_28310</name>
</gene>
<evidence type="ECO:0000313" key="2">
    <source>
        <dbReference type="EMBL" id="GGJ16719.1"/>
    </source>
</evidence>
<keyword evidence="3" id="KW-1185">Reference proteome</keyword>
<evidence type="ECO:0008006" key="4">
    <source>
        <dbReference type="Google" id="ProtNLM"/>
    </source>
</evidence>
<name>A0A830EWA4_9EURY</name>
<proteinExistence type="predicted"/>
<dbReference type="RefSeq" id="WP_188788557.1">
    <property type="nucleotide sequence ID" value="NZ_BMOC01000028.1"/>
</dbReference>
<organism evidence="2 3">
    <name type="scientific">Halobellus salinus</name>
    <dbReference type="NCBI Taxonomy" id="931585"/>
    <lineage>
        <taxon>Archaea</taxon>
        <taxon>Methanobacteriati</taxon>
        <taxon>Methanobacteriota</taxon>
        <taxon>Stenosarchaea group</taxon>
        <taxon>Halobacteria</taxon>
        <taxon>Halobacteriales</taxon>
        <taxon>Haloferacaceae</taxon>
        <taxon>Halobellus</taxon>
    </lineage>
</organism>
<protein>
    <recommendedName>
        <fullName evidence="4">TraB family protein</fullName>
    </recommendedName>
</protein>
<sequence length="90" mass="9831">MNRSTNEVNGDQIIADKITEAAAQGNRMVAVIGADHLNGIAKKLPEEIALEKRTPADGMYSWQHATEIATPAFTAVSVLFVLYLMILDLF</sequence>
<keyword evidence="1" id="KW-0812">Transmembrane</keyword>
<evidence type="ECO:0000313" key="3">
    <source>
        <dbReference type="Proteomes" id="UP000653099"/>
    </source>
</evidence>